<evidence type="ECO:0000313" key="2">
    <source>
        <dbReference type="EMBL" id="MPL97032.1"/>
    </source>
</evidence>
<reference evidence="2" key="1">
    <citation type="submission" date="2019-08" db="EMBL/GenBank/DDBJ databases">
        <authorList>
            <person name="Kucharzyk K."/>
            <person name="Murdoch R.W."/>
            <person name="Higgins S."/>
            <person name="Loffler F."/>
        </authorList>
    </citation>
    <scope>NUCLEOTIDE SEQUENCE</scope>
</reference>
<dbReference type="InterPro" id="IPR051044">
    <property type="entry name" value="MAG_DAG_Lipase"/>
</dbReference>
<name>A0A644W2T6_9ZZZZ</name>
<dbReference type="SUPFAM" id="SSF53474">
    <property type="entry name" value="alpha/beta-Hydrolases"/>
    <property type="match status" value="1"/>
</dbReference>
<dbReference type="InterPro" id="IPR012354">
    <property type="entry name" value="Esterase_lipase"/>
</dbReference>
<dbReference type="EC" id="3.1.1.1" evidence="2"/>
<dbReference type="InterPro" id="IPR022742">
    <property type="entry name" value="Hydrolase_4"/>
</dbReference>
<organism evidence="2">
    <name type="scientific">bioreactor metagenome</name>
    <dbReference type="NCBI Taxonomy" id="1076179"/>
    <lineage>
        <taxon>unclassified sequences</taxon>
        <taxon>metagenomes</taxon>
        <taxon>ecological metagenomes</taxon>
    </lineage>
</organism>
<dbReference type="PANTHER" id="PTHR11614">
    <property type="entry name" value="PHOSPHOLIPASE-RELATED"/>
    <property type="match status" value="1"/>
</dbReference>
<accession>A0A644W2T6</accession>
<dbReference type="Gene3D" id="3.40.50.1820">
    <property type="entry name" value="alpha/beta hydrolase"/>
    <property type="match status" value="1"/>
</dbReference>
<gene>
    <name evidence="2" type="primary">est_2</name>
    <name evidence="2" type="ORF">SDC9_43219</name>
</gene>
<proteinExistence type="predicted"/>
<dbReference type="PIRSF" id="PIRSF017388">
    <property type="entry name" value="Esterase_lipase"/>
    <property type="match status" value="1"/>
</dbReference>
<comment type="caution">
    <text evidence="2">The sequence shown here is derived from an EMBL/GenBank/DDBJ whole genome shotgun (WGS) entry which is preliminary data.</text>
</comment>
<dbReference type="GO" id="GO:0106435">
    <property type="term" value="F:carboxylesterase activity"/>
    <property type="evidence" value="ECO:0007669"/>
    <property type="project" value="UniProtKB-EC"/>
</dbReference>
<dbReference type="EMBL" id="VSSQ01000537">
    <property type="protein sequence ID" value="MPL97032.1"/>
    <property type="molecule type" value="Genomic_DNA"/>
</dbReference>
<evidence type="ECO:0000259" key="1">
    <source>
        <dbReference type="Pfam" id="PF12146"/>
    </source>
</evidence>
<keyword evidence="2" id="KW-0378">Hydrolase</keyword>
<feature type="domain" description="Serine aminopeptidase S33" evidence="1">
    <location>
        <begin position="15"/>
        <end position="225"/>
    </location>
</feature>
<dbReference type="InterPro" id="IPR029058">
    <property type="entry name" value="AB_hydrolase_fold"/>
</dbReference>
<sequence>MVMSGAEPFFFPGNKKGVLLVHGYTGTPAEMRELGEKLNKDGYTTMGILLPGHGTKPEDIIGVTWEDWYAAVEAAFHKLSESCTEISVMGMSMGALLTLLAGSRLPVKRIVLMSTPIYLFDWRIPFMWILKYFMNSTKKRARIIDAEERFNVSYDCLPVAGVEQVLELMKYCIDSVISSVRVPCLIMQSEIEHTVRPISAKFIYENISSKIKKLVWFEHSKHVLTLYEERDKVYETIKAFLKE</sequence>
<dbReference type="Pfam" id="PF12146">
    <property type="entry name" value="Hydrolase_4"/>
    <property type="match status" value="1"/>
</dbReference>
<dbReference type="AlphaFoldDB" id="A0A644W2T6"/>
<protein>
    <submittedName>
        <fullName evidence="2">Carboxylesterase</fullName>
        <ecNumber evidence="2">3.1.1.1</ecNumber>
    </submittedName>
</protein>